<dbReference type="SUPFAM" id="SSF53613">
    <property type="entry name" value="Ribokinase-like"/>
    <property type="match status" value="1"/>
</dbReference>
<feature type="binding site" evidence="12">
    <location>
        <position position="232"/>
    </location>
    <ligand>
        <name>K(+)</name>
        <dbReference type="ChEBI" id="CHEBI:29103"/>
    </ligand>
</feature>
<comment type="subunit">
    <text evidence="12">Homodimer.</text>
</comment>
<dbReference type="GO" id="GO:0004747">
    <property type="term" value="F:ribokinase activity"/>
    <property type="evidence" value="ECO:0007669"/>
    <property type="project" value="UniProtKB-UniRule"/>
</dbReference>
<comment type="catalytic activity">
    <reaction evidence="12">
        <text>D-ribose + ATP = D-ribose 5-phosphate + ADP + H(+)</text>
        <dbReference type="Rhea" id="RHEA:13697"/>
        <dbReference type="ChEBI" id="CHEBI:15378"/>
        <dbReference type="ChEBI" id="CHEBI:30616"/>
        <dbReference type="ChEBI" id="CHEBI:47013"/>
        <dbReference type="ChEBI" id="CHEBI:78346"/>
        <dbReference type="ChEBI" id="CHEBI:456216"/>
        <dbReference type="EC" id="2.7.1.15"/>
    </reaction>
</comment>
<keyword evidence="9 12" id="KW-0460">Magnesium</keyword>
<feature type="binding site" evidence="12">
    <location>
        <position position="268"/>
    </location>
    <ligand>
        <name>K(+)</name>
        <dbReference type="ChEBI" id="CHEBI:29103"/>
    </ligand>
</feature>
<comment type="caution">
    <text evidence="12">Lacks conserved residue(s) required for the propagation of feature annotation.</text>
</comment>
<evidence type="ECO:0000256" key="12">
    <source>
        <dbReference type="HAMAP-Rule" id="MF_01987"/>
    </source>
</evidence>
<proteinExistence type="inferred from homology"/>
<evidence type="ECO:0000256" key="8">
    <source>
        <dbReference type="ARBA" id="ARBA00022840"/>
    </source>
</evidence>
<dbReference type="RefSeq" id="WP_058950258.1">
    <property type="nucleotide sequence ID" value="NZ_BBXV01000024.1"/>
</dbReference>
<gene>
    <name evidence="12" type="primary">rbsK</name>
    <name evidence="14" type="ORF">OPHB3_2088</name>
</gene>
<evidence type="ECO:0000259" key="13">
    <source>
        <dbReference type="Pfam" id="PF00294"/>
    </source>
</evidence>
<dbReference type="GO" id="GO:0005829">
    <property type="term" value="C:cytosol"/>
    <property type="evidence" value="ECO:0007669"/>
    <property type="project" value="TreeGrafter"/>
</dbReference>
<keyword evidence="11 12" id="KW-0119">Carbohydrate metabolism</keyword>
<keyword evidence="7 12" id="KW-0418">Kinase</keyword>
<dbReference type="OrthoDB" id="9775849at2"/>
<dbReference type="PANTHER" id="PTHR10584">
    <property type="entry name" value="SUGAR KINASE"/>
    <property type="match status" value="1"/>
</dbReference>
<evidence type="ECO:0000256" key="5">
    <source>
        <dbReference type="ARBA" id="ARBA00022723"/>
    </source>
</evidence>
<feature type="binding site" evidence="12">
    <location>
        <begin position="206"/>
        <end position="211"/>
    </location>
    <ligand>
        <name>ATP</name>
        <dbReference type="ChEBI" id="CHEBI:30616"/>
    </ligand>
</feature>
<evidence type="ECO:0000256" key="10">
    <source>
        <dbReference type="ARBA" id="ARBA00022958"/>
    </source>
</evidence>
<dbReference type="Proteomes" id="UP000052946">
    <property type="component" value="Unassembled WGS sequence"/>
</dbReference>
<dbReference type="InterPro" id="IPR011611">
    <property type="entry name" value="PfkB_dom"/>
</dbReference>
<keyword evidence="6 12" id="KW-0547">Nucleotide-binding</keyword>
<comment type="subcellular location">
    <subcellularLocation>
        <location evidence="12">Cytoplasm</location>
    </subcellularLocation>
</comment>
<dbReference type="EMBL" id="BBXV01000024">
    <property type="protein sequence ID" value="GAQ18149.1"/>
    <property type="molecule type" value="Genomic_DNA"/>
</dbReference>
<evidence type="ECO:0000256" key="3">
    <source>
        <dbReference type="ARBA" id="ARBA00016943"/>
    </source>
</evidence>
<dbReference type="GO" id="GO:0019303">
    <property type="term" value="P:D-ribose catabolic process"/>
    <property type="evidence" value="ECO:0007669"/>
    <property type="project" value="UniProtKB-UniRule"/>
</dbReference>
<evidence type="ECO:0000256" key="2">
    <source>
        <dbReference type="ARBA" id="ARBA00012035"/>
    </source>
</evidence>
<dbReference type="NCBIfam" id="TIGR02152">
    <property type="entry name" value="D_ribokin_bact"/>
    <property type="match status" value="1"/>
</dbReference>
<feature type="binding site" evidence="12">
    <location>
        <begin position="9"/>
        <end position="11"/>
    </location>
    <ligand>
        <name>substrate</name>
    </ligand>
</feature>
<dbReference type="UniPathway" id="UPA00916">
    <property type="reaction ID" value="UER00889"/>
</dbReference>
<dbReference type="Pfam" id="PF00294">
    <property type="entry name" value="PfkB"/>
    <property type="match status" value="1"/>
</dbReference>
<dbReference type="PRINTS" id="PR00990">
    <property type="entry name" value="RIBOKINASE"/>
</dbReference>
<dbReference type="PROSITE" id="PS00584">
    <property type="entry name" value="PFKB_KINASES_2"/>
    <property type="match status" value="1"/>
</dbReference>
<comment type="similarity">
    <text evidence="12">Belongs to the carbohydrate kinase PfkB family. Ribokinase subfamily.</text>
</comment>
<feature type="binding site" evidence="12">
    <location>
        <position position="273"/>
    </location>
    <ligand>
        <name>K(+)</name>
        <dbReference type="ChEBI" id="CHEBI:29103"/>
    </ligand>
</feature>
<name>A0A0U9H5Z7_9BACI</name>
<dbReference type="InterPro" id="IPR029056">
    <property type="entry name" value="Ribokinase-like"/>
</dbReference>
<keyword evidence="8 12" id="KW-0067">ATP-binding</keyword>
<feature type="binding site" evidence="12">
    <location>
        <position position="238"/>
    </location>
    <ligand>
        <name>substrate</name>
    </ligand>
</feature>
<dbReference type="GO" id="GO:0046872">
    <property type="term" value="F:metal ion binding"/>
    <property type="evidence" value="ECO:0007669"/>
    <property type="project" value="UniProtKB-KW"/>
</dbReference>
<comment type="cofactor">
    <cofactor evidence="12">
        <name>Mg(2+)</name>
        <dbReference type="ChEBI" id="CHEBI:18420"/>
    </cofactor>
    <text evidence="12">Requires a divalent cation, most likely magnesium in vivo, as an electrophilic catalyst to aid phosphoryl group transfer. It is the chelate of the metal and the nucleotide that is the actual substrate.</text>
</comment>
<evidence type="ECO:0000256" key="6">
    <source>
        <dbReference type="ARBA" id="ARBA00022741"/>
    </source>
</evidence>
<dbReference type="InterPro" id="IPR002173">
    <property type="entry name" value="Carboh/pur_kinase_PfkB_CS"/>
</dbReference>
<comment type="caution">
    <text evidence="14">The sequence shown here is derived from an EMBL/GenBank/DDBJ whole genome shotgun (WGS) entry which is preliminary data.</text>
</comment>
<keyword evidence="10 12" id="KW-0630">Potassium</keyword>
<feature type="binding site" evidence="12">
    <location>
        <position position="234"/>
    </location>
    <ligand>
        <name>K(+)</name>
        <dbReference type="ChEBI" id="CHEBI:29103"/>
    </ligand>
</feature>
<dbReference type="PANTHER" id="PTHR10584:SF166">
    <property type="entry name" value="RIBOKINASE"/>
    <property type="match status" value="1"/>
</dbReference>
<comment type="activity regulation">
    <text evidence="12">Activated by a monovalent cation that binds near, but not in, the active site. The most likely occupant of the site in vivo is potassium. Ion binding induces a conformational change that may alter substrate affinity.</text>
</comment>
<dbReference type="InterPro" id="IPR011877">
    <property type="entry name" value="Ribokinase"/>
</dbReference>
<feature type="binding site" evidence="12">
    <location>
        <begin position="37"/>
        <end position="41"/>
    </location>
    <ligand>
        <name>substrate</name>
    </ligand>
</feature>
<feature type="binding site" evidence="12">
    <location>
        <begin position="237"/>
        <end position="238"/>
    </location>
    <ligand>
        <name>ATP</name>
        <dbReference type="ChEBI" id="CHEBI:30616"/>
    </ligand>
</feature>
<protein>
    <recommendedName>
        <fullName evidence="3 12">Ribokinase</fullName>
        <shortName evidence="12">RK</shortName>
        <ecNumber evidence="2 12">2.7.1.15</ecNumber>
    </recommendedName>
</protein>
<dbReference type="EC" id="2.7.1.15" evidence="2 12"/>
<feature type="binding site" evidence="12">
    <location>
        <position position="180"/>
    </location>
    <ligand>
        <name>ATP</name>
        <dbReference type="ChEBI" id="CHEBI:30616"/>
    </ligand>
</feature>
<keyword evidence="12" id="KW-0963">Cytoplasm</keyword>
<comment type="function">
    <text evidence="12">Catalyzes the phosphorylation of ribose at O-5 in a reaction requiring ATP and magnesium. The resulting D-ribose-5-phosphate can then be used either for sythesis of nucleotides, histidine, and tryptophan, or as a component of the pentose phosphate pathway.</text>
</comment>
<comment type="pathway">
    <text evidence="12">Carbohydrate metabolism; D-ribose degradation; D-ribose 5-phosphate from beta-D-ribopyranose: step 2/2.</text>
</comment>
<organism evidence="14 15">
    <name type="scientific">Oceanobacillus picturae</name>
    <dbReference type="NCBI Taxonomy" id="171693"/>
    <lineage>
        <taxon>Bacteria</taxon>
        <taxon>Bacillati</taxon>
        <taxon>Bacillota</taxon>
        <taxon>Bacilli</taxon>
        <taxon>Bacillales</taxon>
        <taxon>Bacillaceae</taxon>
        <taxon>Oceanobacillus</taxon>
    </lineage>
</organism>
<dbReference type="GO" id="GO:0005524">
    <property type="term" value="F:ATP binding"/>
    <property type="evidence" value="ECO:0007669"/>
    <property type="project" value="UniProtKB-UniRule"/>
</dbReference>
<keyword evidence="5 12" id="KW-0479">Metal-binding</keyword>
<feature type="active site" description="Proton acceptor" evidence="12">
    <location>
        <position position="238"/>
    </location>
</feature>
<feature type="binding site" evidence="12">
    <location>
        <position position="136"/>
    </location>
    <ligand>
        <name>substrate</name>
    </ligand>
</feature>
<evidence type="ECO:0000256" key="7">
    <source>
        <dbReference type="ARBA" id="ARBA00022777"/>
    </source>
</evidence>
<evidence type="ECO:0000256" key="9">
    <source>
        <dbReference type="ARBA" id="ARBA00022842"/>
    </source>
</evidence>
<sequence length="292" mass="30719">MITVAGSINMDLVVTTDRTPNKGETLLGRDFQTNPGGKGANQAVAAARLGNTTNMIGHVGKDAFGVSLIENLTQQNVGTEYVKTKDGSSGIATITVAEGDNSIIVIPGANFSWELEEWKQYASIIQKSDVLILQLEIPLNVVEAFANMANKVGTTVILNPAPAQALPATLITLADYLTPNETECKELFGMKAEEAVAQFPNKLIVTEGEKGAVYHDGTSLMRIPGFPVKAVDTTGAGDTFNGALASAIAEGLTLKEAVSFANAAASLSVQHHGAQKGMPLREAVLQRLGELK</sequence>
<reference evidence="14 15" key="2">
    <citation type="journal article" date="2016" name="Genome Announc.">
        <title>Draft Genome Sequence of Oceanobacillus picturae Heshi-B3, Isolated from Fermented Rice Bran in a Traditional Japanese Seafood Dish.</title>
        <authorList>
            <person name="Akuzawa S."/>
            <person name="Nagaoka J."/>
            <person name="Kanekatsu M."/>
            <person name="Kanesaki Y."/>
            <person name="Suzuki T."/>
        </authorList>
    </citation>
    <scope>NUCLEOTIDE SEQUENCE [LARGE SCALE GENOMIC DNA]</scope>
    <source>
        <strain evidence="14 15">Heshi-B3</strain>
    </source>
</reference>
<feature type="binding site" evidence="12">
    <location>
        <position position="271"/>
    </location>
    <ligand>
        <name>K(+)</name>
        <dbReference type="ChEBI" id="CHEBI:29103"/>
    </ligand>
</feature>
<accession>A0A0U9H5Z7</accession>
<dbReference type="Gene3D" id="3.40.1190.20">
    <property type="match status" value="1"/>
</dbReference>
<dbReference type="CDD" id="cd01174">
    <property type="entry name" value="ribokinase"/>
    <property type="match status" value="1"/>
</dbReference>
<dbReference type="AlphaFoldDB" id="A0A0U9H5Z7"/>
<evidence type="ECO:0000313" key="14">
    <source>
        <dbReference type="EMBL" id="GAQ18149.1"/>
    </source>
</evidence>
<reference evidence="15" key="1">
    <citation type="submission" date="2015-07" db="EMBL/GenBank/DDBJ databases">
        <title>Draft Genome Sequence of Oceanobacillus picturae Heshi-B3 that Was Isolated from Fermented Rice Bran with Aging Salted Mackerel, Which Was Named Heshiko as Traditional Fermented Seafood in Japan.</title>
        <authorList>
            <person name="Akuzawa S."/>
            <person name="Nakagawa J."/>
            <person name="Kanekatsu T."/>
            <person name="Kanesaki Y."/>
            <person name="Suzuki T."/>
        </authorList>
    </citation>
    <scope>NUCLEOTIDE SEQUENCE [LARGE SCALE GENOMIC DNA]</scope>
    <source>
        <strain evidence="15">Heshi-B3</strain>
    </source>
</reference>
<dbReference type="HAMAP" id="MF_01987">
    <property type="entry name" value="Ribokinase"/>
    <property type="match status" value="1"/>
</dbReference>
<evidence type="ECO:0000256" key="4">
    <source>
        <dbReference type="ARBA" id="ARBA00022679"/>
    </source>
</evidence>
<comment type="similarity">
    <text evidence="1">Belongs to the carbohydrate kinase pfkB family.</text>
</comment>
<evidence type="ECO:0000256" key="11">
    <source>
        <dbReference type="ARBA" id="ARBA00023277"/>
    </source>
</evidence>
<dbReference type="InterPro" id="IPR002139">
    <property type="entry name" value="Ribo/fructo_kinase"/>
</dbReference>
<evidence type="ECO:0000313" key="15">
    <source>
        <dbReference type="Proteomes" id="UP000052946"/>
    </source>
</evidence>
<feature type="domain" description="Carbohydrate kinase PfkB" evidence="13">
    <location>
        <begin position="2"/>
        <end position="279"/>
    </location>
</feature>
<keyword evidence="4 12" id="KW-0808">Transferase</keyword>
<feature type="binding site" evidence="12">
    <location>
        <position position="262"/>
    </location>
    <ligand>
        <name>ATP</name>
        <dbReference type="ChEBI" id="CHEBI:30616"/>
    </ligand>
</feature>
<evidence type="ECO:0000256" key="1">
    <source>
        <dbReference type="ARBA" id="ARBA00005380"/>
    </source>
</evidence>